<keyword evidence="1" id="KW-0472">Membrane</keyword>
<sequence>MDSFSNDELLLLPRSRVLLLLSWTLSLSLSLVTLHLYFVLSLSFKLRSLFYGAPSLIFLTKAVAGGTGRETYQTREEEAVEYGWRIRNGKEEGGKLKRERKQCRKKERGRKCTIIKIS</sequence>
<evidence type="ECO:0000313" key="2">
    <source>
        <dbReference type="EMBL" id="MED6208329.1"/>
    </source>
</evidence>
<feature type="transmembrane region" description="Helical" evidence="1">
    <location>
        <begin position="20"/>
        <end position="40"/>
    </location>
</feature>
<dbReference type="Proteomes" id="UP001341840">
    <property type="component" value="Unassembled WGS sequence"/>
</dbReference>
<evidence type="ECO:0000256" key="1">
    <source>
        <dbReference type="SAM" id="Phobius"/>
    </source>
</evidence>
<organism evidence="2 3">
    <name type="scientific">Stylosanthes scabra</name>
    <dbReference type="NCBI Taxonomy" id="79078"/>
    <lineage>
        <taxon>Eukaryota</taxon>
        <taxon>Viridiplantae</taxon>
        <taxon>Streptophyta</taxon>
        <taxon>Embryophyta</taxon>
        <taxon>Tracheophyta</taxon>
        <taxon>Spermatophyta</taxon>
        <taxon>Magnoliopsida</taxon>
        <taxon>eudicotyledons</taxon>
        <taxon>Gunneridae</taxon>
        <taxon>Pentapetalae</taxon>
        <taxon>rosids</taxon>
        <taxon>fabids</taxon>
        <taxon>Fabales</taxon>
        <taxon>Fabaceae</taxon>
        <taxon>Papilionoideae</taxon>
        <taxon>50 kb inversion clade</taxon>
        <taxon>dalbergioids sensu lato</taxon>
        <taxon>Dalbergieae</taxon>
        <taxon>Pterocarpus clade</taxon>
        <taxon>Stylosanthes</taxon>
    </lineage>
</organism>
<evidence type="ECO:0008006" key="4">
    <source>
        <dbReference type="Google" id="ProtNLM"/>
    </source>
</evidence>
<protein>
    <recommendedName>
        <fullName evidence="4">Transmembrane protein</fullName>
    </recommendedName>
</protein>
<keyword evidence="1" id="KW-0812">Transmembrane</keyword>
<evidence type="ECO:0000313" key="3">
    <source>
        <dbReference type="Proteomes" id="UP001341840"/>
    </source>
</evidence>
<name>A0ABU6YED9_9FABA</name>
<gene>
    <name evidence="2" type="ORF">PIB30_044020</name>
</gene>
<comment type="caution">
    <text evidence="2">The sequence shown here is derived from an EMBL/GenBank/DDBJ whole genome shotgun (WGS) entry which is preliminary data.</text>
</comment>
<accession>A0ABU6YED9</accession>
<dbReference type="EMBL" id="JASCZI010241915">
    <property type="protein sequence ID" value="MED6208329.1"/>
    <property type="molecule type" value="Genomic_DNA"/>
</dbReference>
<keyword evidence="3" id="KW-1185">Reference proteome</keyword>
<proteinExistence type="predicted"/>
<keyword evidence="1" id="KW-1133">Transmembrane helix</keyword>
<reference evidence="2 3" key="1">
    <citation type="journal article" date="2023" name="Plants (Basel)">
        <title>Bridging the Gap: Combining Genomics and Transcriptomics Approaches to Understand Stylosanthes scabra, an Orphan Legume from the Brazilian Caatinga.</title>
        <authorList>
            <person name="Ferreira-Neto J.R.C."/>
            <person name="da Silva M.D."/>
            <person name="Binneck E."/>
            <person name="de Melo N.F."/>
            <person name="da Silva R.H."/>
            <person name="de Melo A.L.T.M."/>
            <person name="Pandolfi V."/>
            <person name="Bustamante F.O."/>
            <person name="Brasileiro-Vidal A.C."/>
            <person name="Benko-Iseppon A.M."/>
        </authorList>
    </citation>
    <scope>NUCLEOTIDE SEQUENCE [LARGE SCALE GENOMIC DNA]</scope>
    <source>
        <tissue evidence="2">Leaves</tissue>
    </source>
</reference>